<proteinExistence type="predicted"/>
<keyword evidence="1" id="KW-1133">Transmembrane helix</keyword>
<dbReference type="RefSeq" id="WP_231416794.1">
    <property type="nucleotide sequence ID" value="NZ_CP126446.1"/>
</dbReference>
<evidence type="ECO:0000256" key="1">
    <source>
        <dbReference type="SAM" id="Phobius"/>
    </source>
</evidence>
<organism evidence="3 4">
    <name type="scientific">Pontibacillus chungwhensis</name>
    <dbReference type="NCBI Taxonomy" id="265426"/>
    <lineage>
        <taxon>Bacteria</taxon>
        <taxon>Bacillati</taxon>
        <taxon>Bacillota</taxon>
        <taxon>Bacilli</taxon>
        <taxon>Bacillales</taxon>
        <taxon>Bacillaceae</taxon>
        <taxon>Pontibacillus</taxon>
    </lineage>
</organism>
<keyword evidence="1" id="KW-0812">Transmembrane</keyword>
<evidence type="ECO:0000313" key="4">
    <source>
        <dbReference type="Proteomes" id="UP001236652"/>
    </source>
</evidence>
<reference evidence="3 4" key="1">
    <citation type="submission" date="2023-05" db="EMBL/GenBank/DDBJ databases">
        <title>Comparative genomics reveals the evidence of polycyclic aromatic hydrocarbons degradation in moderately halophilic genus Pontibacillus.</title>
        <authorList>
            <person name="Yang H."/>
            <person name="Qian Z."/>
        </authorList>
    </citation>
    <scope>NUCLEOTIDE SEQUENCE [LARGE SCALE GENOMIC DNA]</scope>
    <source>
        <strain evidence="4">HN14</strain>
    </source>
</reference>
<keyword evidence="4" id="KW-1185">Reference proteome</keyword>
<evidence type="ECO:0000259" key="2">
    <source>
        <dbReference type="Pfam" id="PF16982"/>
    </source>
</evidence>
<accession>A0ABY8UXZ2</accession>
<evidence type="ECO:0000313" key="3">
    <source>
        <dbReference type="EMBL" id="WIF96521.1"/>
    </source>
</evidence>
<dbReference type="InterPro" id="IPR031564">
    <property type="entry name" value="Flp1-like"/>
</dbReference>
<gene>
    <name evidence="3" type="ORF">QNI29_12245</name>
</gene>
<feature type="domain" description="Putative Flagellin Flp1-like" evidence="2">
    <location>
        <begin position="11"/>
        <end position="50"/>
    </location>
</feature>
<dbReference type="Pfam" id="PF16982">
    <property type="entry name" value="Flp1_like"/>
    <property type="match status" value="1"/>
</dbReference>
<dbReference type="Proteomes" id="UP001236652">
    <property type="component" value="Chromosome"/>
</dbReference>
<sequence>METLMKWVTQFKDDEEGLQTLEIMLIIAVIVVIALLFRDSIMGWVNDLINFGDENISDFQQE</sequence>
<dbReference type="EMBL" id="CP126446">
    <property type="protein sequence ID" value="WIF96521.1"/>
    <property type="molecule type" value="Genomic_DNA"/>
</dbReference>
<name>A0ABY8UXZ2_9BACI</name>
<protein>
    <submittedName>
        <fullName evidence="3">Flp1 family type IVb pilin</fullName>
    </submittedName>
</protein>
<keyword evidence="1" id="KW-0472">Membrane</keyword>
<feature type="transmembrane region" description="Helical" evidence="1">
    <location>
        <begin position="20"/>
        <end position="37"/>
    </location>
</feature>